<name>A0A2T5XXF8_9FLAO</name>
<evidence type="ECO:0000256" key="5">
    <source>
        <dbReference type="ARBA" id="ARBA00012756"/>
    </source>
</evidence>
<evidence type="ECO:0000256" key="9">
    <source>
        <dbReference type="ARBA" id="ARBA00032230"/>
    </source>
</evidence>
<dbReference type="InterPro" id="IPR023232">
    <property type="entry name" value="Glyco_hydro_2_AS"/>
</dbReference>
<dbReference type="InterPro" id="IPR032312">
    <property type="entry name" value="LacZ_4"/>
</dbReference>
<proteinExistence type="inferred from homology"/>
<dbReference type="GO" id="GO:0009341">
    <property type="term" value="C:beta-galactosidase complex"/>
    <property type="evidence" value="ECO:0007669"/>
    <property type="project" value="InterPro"/>
</dbReference>
<keyword evidence="7" id="KW-0106">Calcium</keyword>
<organism evidence="13 14">
    <name type="scientific">Capnocytophaga leadbetteri</name>
    <dbReference type="NCBI Taxonomy" id="327575"/>
    <lineage>
        <taxon>Bacteria</taxon>
        <taxon>Pseudomonadati</taxon>
        <taxon>Bacteroidota</taxon>
        <taxon>Flavobacteriia</taxon>
        <taxon>Flavobacteriales</taxon>
        <taxon>Flavobacteriaceae</taxon>
        <taxon>Capnocytophaga</taxon>
    </lineage>
</organism>
<dbReference type="Proteomes" id="UP000243985">
    <property type="component" value="Unassembled WGS sequence"/>
</dbReference>
<protein>
    <recommendedName>
        <fullName evidence="5 10">Beta-galactosidase</fullName>
        <ecNumber evidence="5 10">3.2.1.23</ecNumber>
    </recommendedName>
    <alternativeName>
        <fullName evidence="9 10">Lactase</fullName>
    </alternativeName>
</protein>
<dbReference type="EMBL" id="QBKG01000002">
    <property type="protein sequence ID" value="PTX08147.1"/>
    <property type="molecule type" value="Genomic_DNA"/>
</dbReference>
<dbReference type="PRINTS" id="PR00132">
    <property type="entry name" value="GLHYDRLASE2"/>
</dbReference>
<dbReference type="EC" id="3.2.1.23" evidence="5 10"/>
<comment type="catalytic activity">
    <reaction evidence="1 10">
        <text>Hydrolysis of terminal non-reducing beta-D-galactose residues in beta-D-galactosides.</text>
        <dbReference type="EC" id="3.2.1.23"/>
    </reaction>
</comment>
<evidence type="ECO:0000256" key="8">
    <source>
        <dbReference type="ARBA" id="ARBA00023295"/>
    </source>
</evidence>
<keyword evidence="6 10" id="KW-0378">Hydrolase</keyword>
<evidence type="ECO:0000313" key="13">
    <source>
        <dbReference type="EMBL" id="PTX08147.1"/>
    </source>
</evidence>
<dbReference type="SUPFAM" id="SSF74650">
    <property type="entry name" value="Galactose mutarotase-like"/>
    <property type="match status" value="1"/>
</dbReference>
<dbReference type="InterPro" id="IPR017853">
    <property type="entry name" value="GH"/>
</dbReference>
<evidence type="ECO:0000256" key="1">
    <source>
        <dbReference type="ARBA" id="ARBA00001412"/>
    </source>
</evidence>
<keyword evidence="8 10" id="KW-0326">Glycosidase</keyword>
<evidence type="ECO:0000259" key="12">
    <source>
        <dbReference type="SMART" id="SM01038"/>
    </source>
</evidence>
<dbReference type="InterPro" id="IPR006101">
    <property type="entry name" value="Glyco_hydro_2"/>
</dbReference>
<evidence type="ECO:0000313" key="14">
    <source>
        <dbReference type="Proteomes" id="UP000243985"/>
    </source>
</evidence>
<dbReference type="InterPro" id="IPR006104">
    <property type="entry name" value="Glyco_hydro_2_N"/>
</dbReference>
<keyword evidence="11" id="KW-0732">Signal</keyword>
<dbReference type="InterPro" id="IPR023230">
    <property type="entry name" value="Glyco_hydro_2_CS"/>
</dbReference>
<evidence type="ECO:0000256" key="4">
    <source>
        <dbReference type="ARBA" id="ARBA00011245"/>
    </source>
</evidence>
<dbReference type="InterPro" id="IPR004199">
    <property type="entry name" value="B-gal_small/dom_5"/>
</dbReference>
<dbReference type="Gene3D" id="2.60.120.260">
    <property type="entry name" value="Galactose-binding domain-like"/>
    <property type="match status" value="1"/>
</dbReference>
<dbReference type="InterPro" id="IPR006103">
    <property type="entry name" value="Glyco_hydro_2_cat"/>
</dbReference>
<dbReference type="InterPro" id="IPR008979">
    <property type="entry name" value="Galactose-bd-like_sf"/>
</dbReference>
<dbReference type="Gene3D" id="2.70.98.10">
    <property type="match status" value="1"/>
</dbReference>
<dbReference type="GeneID" id="84580159"/>
<evidence type="ECO:0000256" key="3">
    <source>
        <dbReference type="ARBA" id="ARBA00007401"/>
    </source>
</evidence>
<dbReference type="PROSITE" id="PS00608">
    <property type="entry name" value="GLYCOSYL_HYDROL_F2_2"/>
    <property type="match status" value="1"/>
</dbReference>
<dbReference type="RefSeq" id="WP_107781460.1">
    <property type="nucleotide sequence ID" value="NZ_QBKG01000002.1"/>
</dbReference>
<comment type="caution">
    <text evidence="13">The sequence shown here is derived from an EMBL/GenBank/DDBJ whole genome shotgun (WGS) entry which is preliminary data.</text>
</comment>
<dbReference type="Pfam" id="PF00703">
    <property type="entry name" value="Glyco_hydro_2"/>
    <property type="match status" value="1"/>
</dbReference>
<dbReference type="SUPFAM" id="SSF49785">
    <property type="entry name" value="Galactose-binding domain-like"/>
    <property type="match status" value="1"/>
</dbReference>
<dbReference type="SUPFAM" id="SSF51445">
    <property type="entry name" value="(Trans)glycosidases"/>
    <property type="match status" value="1"/>
</dbReference>
<dbReference type="Pfam" id="PF16353">
    <property type="entry name" value="LacZ_4"/>
    <property type="match status" value="1"/>
</dbReference>
<sequence length="1035" mass="119694">MLRQFLLLLFLWVCGNGYAQTLDSIFENPAVQEINRMPMRASYFPFDEISKAKNGLPSNSTRYLSLNGEWSFLWKNDYKQLPKNFYKKDYKEEKWDKITVPANWEMKGYGIPIYVNASYEFNQKNPTPPDIPDDLAQNAGVYRKVFELPSAWKDEKVYLHLGAVKSAFKLYINGTFVGVGKDSKLASEFDITPYLTSGKNLIAMEVRRWTDASYLECQDMWRFSGISRDCYLYMRPKTHFYDLNIQSTLSNNYADGRLIASVEVWNETIQDKSKYQAELSVYYKDKLLYQEKKNTTALKRAFGKTELQFQADFPQVKAWSAELPHLYRLQMVLYDAEGKVKEVISRPIGFRTVEIIGANLLVNGKRILIKGVNRHETDPYTGQVVSRESMEKDVMLMKALNFNAVRTCHYPDDPYFYDLCDQYGLYVMDEANVESHGMHYEVDKTLANDTQWEYAHLLRMQRMVMRDKNHPSIIIWSMGNEAGNGWNFYKGYRMMKGLDPTRPIHYELAHYDWNTDIESRMYRRIPFLLEYALSHHQKPFLQCEYAHAMGNSLGNFQEYWDVYEHYPKLQGGFIWDFVDQGIYKTLPNGKKILTYGGDYGDKDTPSDNNFLINGVIASDRSLHPHSYEVRKVQQEIGFQYKNNVLTLRNKHFFKDLSNYEIQWKLLKEGKEVQKGSITNLVVLPQTEATIAMPNNLLVDKQAEYILQYTAALKEDEGLLKKGTELAFAEFPLTSYQPAKVEEDSTPINIEETSTYILLTNKNFSSKIDKTTGKWTSFKVKKEELFAPEGLEVNLWRPGTDNDFGAGLPKKLQYLQNADSKAKEIKVSAESLPSEQVKVTIQKQLVEGSIAYKQELLFDGKPSVIVSNTFKPLKDDKTLTFKIGNHLTLLPFERIQWYGRGPWESYQDRKTSSLVGLYEGSIEAQAHPYVRPQETGNKTEVRWAKLMKKGVTLAIYSTDKLLNVNALPYSPEQLFPGIEKGQTHSGELTLSKNTHLDIDLQQLGLGGDNSWGNLPMEQYLLYLYRPYSYSYRLVAE</sequence>
<dbReference type="PROSITE" id="PS00719">
    <property type="entry name" value="GLYCOSYL_HYDROL_F2_1"/>
    <property type="match status" value="1"/>
</dbReference>
<evidence type="ECO:0000256" key="11">
    <source>
        <dbReference type="SAM" id="SignalP"/>
    </source>
</evidence>
<dbReference type="Gene3D" id="2.60.40.10">
    <property type="entry name" value="Immunoglobulins"/>
    <property type="match status" value="2"/>
</dbReference>
<dbReference type="Pfam" id="PF02836">
    <property type="entry name" value="Glyco_hydro_2_C"/>
    <property type="match status" value="1"/>
</dbReference>
<dbReference type="Pfam" id="PF02929">
    <property type="entry name" value="Bgal_small_N"/>
    <property type="match status" value="1"/>
</dbReference>
<evidence type="ECO:0000256" key="6">
    <source>
        <dbReference type="ARBA" id="ARBA00022801"/>
    </source>
</evidence>
<accession>A0A2T5XXF8</accession>
<evidence type="ECO:0000256" key="10">
    <source>
        <dbReference type="RuleBase" id="RU361154"/>
    </source>
</evidence>
<dbReference type="InterPro" id="IPR011013">
    <property type="entry name" value="Gal_mutarotase_sf_dom"/>
</dbReference>
<comment type="similarity">
    <text evidence="3 10">Belongs to the glycosyl hydrolase 2 family.</text>
</comment>
<evidence type="ECO:0000256" key="7">
    <source>
        <dbReference type="ARBA" id="ARBA00022837"/>
    </source>
</evidence>
<gene>
    <name evidence="13" type="ORF">C8P65_102189</name>
</gene>
<dbReference type="SUPFAM" id="SSF49303">
    <property type="entry name" value="beta-Galactosidase/glucuronidase domain"/>
    <property type="match status" value="2"/>
</dbReference>
<dbReference type="InterPro" id="IPR036156">
    <property type="entry name" value="Beta-gal/glucu_dom_sf"/>
</dbReference>
<evidence type="ECO:0000256" key="2">
    <source>
        <dbReference type="ARBA" id="ARBA00001913"/>
    </source>
</evidence>
<dbReference type="PANTHER" id="PTHR46323:SF2">
    <property type="entry name" value="BETA-GALACTOSIDASE"/>
    <property type="match status" value="1"/>
</dbReference>
<reference evidence="13 14" key="1">
    <citation type="submission" date="2018-04" db="EMBL/GenBank/DDBJ databases">
        <title>Genomic Encyclopedia of Archaeal and Bacterial Type Strains, Phase II (KMG-II): from individual species to whole genera.</title>
        <authorList>
            <person name="Goeker M."/>
        </authorList>
    </citation>
    <scope>NUCLEOTIDE SEQUENCE [LARGE SCALE GENOMIC DNA]</scope>
    <source>
        <strain evidence="13 14">DSM 22902</strain>
    </source>
</reference>
<dbReference type="GO" id="GO:0030246">
    <property type="term" value="F:carbohydrate binding"/>
    <property type="evidence" value="ECO:0007669"/>
    <property type="project" value="InterPro"/>
</dbReference>
<dbReference type="SMART" id="SM01038">
    <property type="entry name" value="Bgal_small_N"/>
    <property type="match status" value="1"/>
</dbReference>
<feature type="chain" id="PRO_5015580554" description="Beta-galactosidase" evidence="11">
    <location>
        <begin position="20"/>
        <end position="1035"/>
    </location>
</feature>
<dbReference type="InterPro" id="IPR013783">
    <property type="entry name" value="Ig-like_fold"/>
</dbReference>
<feature type="domain" description="Beta galactosidase small chain/" evidence="12">
    <location>
        <begin position="757"/>
        <end position="1033"/>
    </location>
</feature>
<comment type="cofactor">
    <cofactor evidence="2">
        <name>Ca(2+)</name>
        <dbReference type="ChEBI" id="CHEBI:29108"/>
    </cofactor>
</comment>
<comment type="subunit">
    <text evidence="4">Monomer.</text>
</comment>
<dbReference type="Gene3D" id="3.20.20.80">
    <property type="entry name" value="Glycosidases"/>
    <property type="match status" value="1"/>
</dbReference>
<dbReference type="InterPro" id="IPR050347">
    <property type="entry name" value="Bact_Beta-galactosidase"/>
</dbReference>
<dbReference type="Pfam" id="PF02837">
    <property type="entry name" value="Glyco_hydro_2_N"/>
    <property type="match status" value="1"/>
</dbReference>
<dbReference type="InterPro" id="IPR006102">
    <property type="entry name" value="Ig-like_GH2"/>
</dbReference>
<feature type="signal peptide" evidence="11">
    <location>
        <begin position="1"/>
        <end position="19"/>
    </location>
</feature>
<dbReference type="GO" id="GO:0005990">
    <property type="term" value="P:lactose catabolic process"/>
    <property type="evidence" value="ECO:0007669"/>
    <property type="project" value="TreeGrafter"/>
</dbReference>
<dbReference type="InterPro" id="IPR014718">
    <property type="entry name" value="GH-type_carb-bd"/>
</dbReference>
<dbReference type="PANTHER" id="PTHR46323">
    <property type="entry name" value="BETA-GALACTOSIDASE"/>
    <property type="match status" value="1"/>
</dbReference>
<dbReference type="AlphaFoldDB" id="A0A2T5XXF8"/>
<dbReference type="GO" id="GO:0004565">
    <property type="term" value="F:beta-galactosidase activity"/>
    <property type="evidence" value="ECO:0007669"/>
    <property type="project" value="UniProtKB-EC"/>
</dbReference>